<organism evidence="8 9">
    <name type="scientific">Owenia fusiformis</name>
    <name type="common">Polychaete worm</name>
    <dbReference type="NCBI Taxonomy" id="6347"/>
    <lineage>
        <taxon>Eukaryota</taxon>
        <taxon>Metazoa</taxon>
        <taxon>Spiralia</taxon>
        <taxon>Lophotrochozoa</taxon>
        <taxon>Annelida</taxon>
        <taxon>Polychaeta</taxon>
        <taxon>Sedentaria</taxon>
        <taxon>Canalipalpata</taxon>
        <taxon>Sabellida</taxon>
        <taxon>Oweniida</taxon>
        <taxon>Oweniidae</taxon>
        <taxon>Owenia</taxon>
    </lineage>
</organism>
<comment type="similarity">
    <text evidence="2">Belongs to the TMEM192 family.</text>
</comment>
<proteinExistence type="inferred from homology"/>
<name>A0A8S4PTH6_OWEFU</name>
<keyword evidence="9" id="KW-1185">Reference proteome</keyword>
<keyword evidence="6 7" id="KW-0472">Membrane</keyword>
<dbReference type="PANTHER" id="PTHR31592:SF1">
    <property type="entry name" value="TRANSMEMBRANE PROTEIN 192"/>
    <property type="match status" value="1"/>
</dbReference>
<evidence type="ECO:0000313" key="8">
    <source>
        <dbReference type="EMBL" id="CAH1797141.1"/>
    </source>
</evidence>
<keyword evidence="5 7" id="KW-1133">Transmembrane helix</keyword>
<dbReference type="GO" id="GO:0005765">
    <property type="term" value="C:lysosomal membrane"/>
    <property type="evidence" value="ECO:0007669"/>
    <property type="project" value="TreeGrafter"/>
</dbReference>
<feature type="transmembrane region" description="Helical" evidence="7">
    <location>
        <begin position="228"/>
        <end position="249"/>
    </location>
</feature>
<accession>A0A8S4PTH6</accession>
<feature type="transmembrane region" description="Helical" evidence="7">
    <location>
        <begin position="137"/>
        <end position="155"/>
    </location>
</feature>
<reference evidence="8" key="1">
    <citation type="submission" date="2022-03" db="EMBL/GenBank/DDBJ databases">
        <authorList>
            <person name="Martin C."/>
        </authorList>
    </citation>
    <scope>NUCLEOTIDE SEQUENCE</scope>
</reference>
<gene>
    <name evidence="8" type="ORF">OFUS_LOCUS21476</name>
</gene>
<evidence type="ECO:0000256" key="7">
    <source>
        <dbReference type="SAM" id="Phobius"/>
    </source>
</evidence>
<sequence>SIIFERVSACSFRWSKIQKIILVLYVFSFVKYGKSQHLRDKKSERIFQPHKMVSLGNENGRRGNGAYFFDLESSITAPDHEELLQDQTVLSADLDPPFRKINTTWAIVMQLILMICLGVAAGVLPEVCTERLCGMSPYSYVIYAHAVMWFIIVLLDRYLRLQHYYSRTNGYLEFYRKTRRIRRVPFMVLSGGNAMLVVVLKVLEDYCPMKHIDPRQSCPGLPLSRSNYIQVLVSIEVIISTVCLIIYLVQTVRFNSHAHAPDVHQDEMMTSFLQSQNNTSDIGFRDEEYLDQVLEKQADMIRYLKQHNAHLGQKIMKLTQQLNTKTRNDSNGR</sequence>
<dbReference type="Pfam" id="PF14802">
    <property type="entry name" value="TMEM192"/>
    <property type="match status" value="1"/>
</dbReference>
<comment type="caution">
    <text evidence="8">The sequence shown here is derived from an EMBL/GenBank/DDBJ whole genome shotgun (WGS) entry which is preliminary data.</text>
</comment>
<evidence type="ECO:0000256" key="1">
    <source>
        <dbReference type="ARBA" id="ARBA00004141"/>
    </source>
</evidence>
<comment type="subcellular location">
    <subcellularLocation>
        <location evidence="1">Membrane</location>
        <topology evidence="1">Multi-pass membrane protein</topology>
    </subcellularLocation>
</comment>
<dbReference type="AlphaFoldDB" id="A0A8S4PTH6"/>
<evidence type="ECO:0000256" key="4">
    <source>
        <dbReference type="ARBA" id="ARBA00022692"/>
    </source>
</evidence>
<feature type="transmembrane region" description="Helical" evidence="7">
    <location>
        <begin position="105"/>
        <end position="125"/>
    </location>
</feature>
<dbReference type="GO" id="GO:0005770">
    <property type="term" value="C:late endosome"/>
    <property type="evidence" value="ECO:0007669"/>
    <property type="project" value="TreeGrafter"/>
</dbReference>
<protein>
    <recommendedName>
        <fullName evidence="3">Transmembrane protein 192</fullName>
    </recommendedName>
</protein>
<evidence type="ECO:0000256" key="5">
    <source>
        <dbReference type="ARBA" id="ARBA00022989"/>
    </source>
</evidence>
<evidence type="ECO:0000256" key="2">
    <source>
        <dbReference type="ARBA" id="ARBA00006314"/>
    </source>
</evidence>
<dbReference type="EMBL" id="CAIIXF020000010">
    <property type="protein sequence ID" value="CAH1797141.1"/>
    <property type="molecule type" value="Genomic_DNA"/>
</dbReference>
<feature type="non-terminal residue" evidence="8">
    <location>
        <position position="333"/>
    </location>
</feature>
<dbReference type="InterPro" id="IPR029399">
    <property type="entry name" value="TMEM192"/>
</dbReference>
<feature type="transmembrane region" description="Helical" evidence="7">
    <location>
        <begin position="184"/>
        <end position="203"/>
    </location>
</feature>
<keyword evidence="4 7" id="KW-0812">Transmembrane</keyword>
<dbReference type="OrthoDB" id="6277625at2759"/>
<evidence type="ECO:0000256" key="3">
    <source>
        <dbReference type="ARBA" id="ARBA00014635"/>
    </source>
</evidence>
<dbReference type="Proteomes" id="UP000749559">
    <property type="component" value="Unassembled WGS sequence"/>
</dbReference>
<evidence type="ECO:0000256" key="6">
    <source>
        <dbReference type="ARBA" id="ARBA00023136"/>
    </source>
</evidence>
<dbReference type="PANTHER" id="PTHR31592">
    <property type="entry name" value="TRANSMEMBRANE PROTEIN 192"/>
    <property type="match status" value="1"/>
</dbReference>
<evidence type="ECO:0000313" key="9">
    <source>
        <dbReference type="Proteomes" id="UP000749559"/>
    </source>
</evidence>